<evidence type="ECO:0000313" key="3">
    <source>
        <dbReference type="Proteomes" id="UP001595457"/>
    </source>
</evidence>
<keyword evidence="3" id="KW-1185">Reference proteome</keyword>
<dbReference type="Proteomes" id="UP001595457">
    <property type="component" value="Unassembled WGS sequence"/>
</dbReference>
<dbReference type="RefSeq" id="WP_377812651.1">
    <property type="nucleotide sequence ID" value="NZ_JBHRSJ010000002.1"/>
</dbReference>
<gene>
    <name evidence="2" type="ORF">ACFOJE_02395</name>
</gene>
<keyword evidence="1" id="KW-0732">Signal</keyword>
<protein>
    <submittedName>
        <fullName evidence="2">Uncharacterized protein</fullName>
    </submittedName>
</protein>
<accession>A0ABV7AQP3</accession>
<comment type="caution">
    <text evidence="2">The sequence shown here is derived from an EMBL/GenBank/DDBJ whole genome shotgun (WGS) entry which is preliminary data.</text>
</comment>
<evidence type="ECO:0000256" key="1">
    <source>
        <dbReference type="SAM" id="SignalP"/>
    </source>
</evidence>
<name>A0ABV7AQP3_9GAMM</name>
<evidence type="ECO:0000313" key="2">
    <source>
        <dbReference type="EMBL" id="MFC2971067.1"/>
    </source>
</evidence>
<organism evidence="2 3">
    <name type="scientific">Azotobacter bryophylli</name>
    <dbReference type="NCBI Taxonomy" id="1986537"/>
    <lineage>
        <taxon>Bacteria</taxon>
        <taxon>Pseudomonadati</taxon>
        <taxon>Pseudomonadota</taxon>
        <taxon>Gammaproteobacteria</taxon>
        <taxon>Pseudomonadales</taxon>
        <taxon>Pseudomonadaceae</taxon>
        <taxon>Azotobacter</taxon>
    </lineage>
</organism>
<feature type="signal peptide" evidence="1">
    <location>
        <begin position="1"/>
        <end position="21"/>
    </location>
</feature>
<proteinExistence type="predicted"/>
<dbReference type="EMBL" id="JBHRSJ010000002">
    <property type="protein sequence ID" value="MFC2971067.1"/>
    <property type="molecule type" value="Genomic_DNA"/>
</dbReference>
<reference evidence="3" key="1">
    <citation type="journal article" date="2019" name="Int. J. Syst. Evol. Microbiol.">
        <title>The Global Catalogue of Microorganisms (GCM) 10K type strain sequencing project: providing services to taxonomists for standard genome sequencing and annotation.</title>
        <authorList>
            <consortium name="The Broad Institute Genomics Platform"/>
            <consortium name="The Broad Institute Genome Sequencing Center for Infectious Disease"/>
            <person name="Wu L."/>
            <person name="Ma J."/>
        </authorList>
    </citation>
    <scope>NUCLEOTIDE SEQUENCE [LARGE SCALE GENOMIC DNA]</scope>
    <source>
        <strain evidence="3">KCTC 62195</strain>
    </source>
</reference>
<feature type="chain" id="PRO_5047184561" evidence="1">
    <location>
        <begin position="22"/>
        <end position="97"/>
    </location>
</feature>
<sequence>MNALIGFGAAAALLASVSSLACTPDEATDKARQLAAKIHALTGNDPRKAAALSEEMHYLVLRKVDDTLPNECTAYDQRMEQMEQAAGMIGRNWEMRY</sequence>